<reference evidence="3" key="1">
    <citation type="journal article" date="2023" name="Front. Mar. Sci.">
        <title>A new Merluccius polli reference genome to investigate the effects of global change in West African waters.</title>
        <authorList>
            <person name="Mateo J.L."/>
            <person name="Blanco-Fernandez C."/>
            <person name="Garcia-Vazquez E."/>
            <person name="Machado-Schiaffino G."/>
        </authorList>
    </citation>
    <scope>NUCLEOTIDE SEQUENCE</scope>
    <source>
        <strain evidence="3">C29</strain>
        <tissue evidence="3">Fin</tissue>
    </source>
</reference>
<organism evidence="3 4">
    <name type="scientific">Merluccius polli</name>
    <name type="common">Benguela hake</name>
    <name type="synonym">Merluccius cadenati</name>
    <dbReference type="NCBI Taxonomy" id="89951"/>
    <lineage>
        <taxon>Eukaryota</taxon>
        <taxon>Metazoa</taxon>
        <taxon>Chordata</taxon>
        <taxon>Craniata</taxon>
        <taxon>Vertebrata</taxon>
        <taxon>Euteleostomi</taxon>
        <taxon>Actinopterygii</taxon>
        <taxon>Neopterygii</taxon>
        <taxon>Teleostei</taxon>
        <taxon>Neoteleostei</taxon>
        <taxon>Acanthomorphata</taxon>
        <taxon>Zeiogadaria</taxon>
        <taxon>Gadariae</taxon>
        <taxon>Gadiformes</taxon>
        <taxon>Gadoidei</taxon>
        <taxon>Merlucciidae</taxon>
        <taxon>Merluccius</taxon>
    </lineage>
</organism>
<dbReference type="Pfam" id="PF00098">
    <property type="entry name" value="zf-CCHC"/>
    <property type="match status" value="1"/>
</dbReference>
<dbReference type="InterPro" id="IPR001969">
    <property type="entry name" value="Aspartic_peptidase_AS"/>
</dbReference>
<dbReference type="AlphaFoldDB" id="A0AA47M4D9"/>
<dbReference type="GO" id="GO:0004190">
    <property type="term" value="F:aspartic-type endopeptidase activity"/>
    <property type="evidence" value="ECO:0007669"/>
    <property type="project" value="InterPro"/>
</dbReference>
<keyword evidence="1" id="KW-0479">Metal-binding</keyword>
<name>A0AA47M4D9_MERPO</name>
<accession>A0AA47M4D9</accession>
<dbReference type="SUPFAM" id="SSF50630">
    <property type="entry name" value="Acid proteases"/>
    <property type="match status" value="1"/>
</dbReference>
<dbReference type="InterPro" id="IPR021109">
    <property type="entry name" value="Peptidase_aspartic_dom_sf"/>
</dbReference>
<evidence type="ECO:0000256" key="1">
    <source>
        <dbReference type="PROSITE-ProRule" id="PRU00047"/>
    </source>
</evidence>
<dbReference type="EMBL" id="JAOPHQ010005991">
    <property type="protein sequence ID" value="KAK0133373.1"/>
    <property type="molecule type" value="Genomic_DNA"/>
</dbReference>
<dbReference type="GO" id="GO:0006508">
    <property type="term" value="P:proteolysis"/>
    <property type="evidence" value="ECO:0007669"/>
    <property type="project" value="InterPro"/>
</dbReference>
<dbReference type="PROSITE" id="PS50158">
    <property type="entry name" value="ZF_CCHC"/>
    <property type="match status" value="1"/>
</dbReference>
<dbReference type="GO" id="GO:0008270">
    <property type="term" value="F:zinc ion binding"/>
    <property type="evidence" value="ECO:0007669"/>
    <property type="project" value="UniProtKB-KW"/>
</dbReference>
<feature type="domain" description="CCHC-type" evidence="2">
    <location>
        <begin position="385"/>
        <end position="400"/>
    </location>
</feature>
<dbReference type="GO" id="GO:0003676">
    <property type="term" value="F:nucleic acid binding"/>
    <property type="evidence" value="ECO:0007669"/>
    <property type="project" value="InterPro"/>
</dbReference>
<dbReference type="InterPro" id="IPR048270">
    <property type="entry name" value="PNMA_C"/>
</dbReference>
<dbReference type="InterPro" id="IPR001878">
    <property type="entry name" value="Znf_CCHC"/>
</dbReference>
<dbReference type="PANTHER" id="PTHR23095:SF17">
    <property type="entry name" value="PARANEOPLASTIC ANTIGEN MA1"/>
    <property type="match status" value="1"/>
</dbReference>
<sequence>MFILVETFAALDPVSLPPEVGIVGEAGPWPVHALSSLPSANAVPEGDAFQAKLLALLQQEGKSMGDVKAVVMGTQPPAPVASTDLVNAISKLVDRCNQASTDAPSYRKLRLFSGLRPVPPGEEEYDVWMEQATQMITEWGCADAAKRQRIVESLRGPAADIVRFLKVSGPSATATEYLAALDTVYGSTESGADLMALFRHTFQENGEKLSAYLCRLDKLLHRALVRGGMEPASLNHARLEQFFKGVLTTDLVALRVRMMHSLHNPPTFSQLMREIREEEHWASARENAKVSVSSAVVPRSSVTAAVAVPQVAVTPVLSEVDSLRNEVKELTVLVTRVLSATSLTPSTPATQTVVGQSQETIVSPRIVSSTLPASAASPSVLGIFCYKCGEDGHTKRECTRSENLRLVNQKLIKKSRPQGNFYGAHKASPSPLPAGLVGPSTEVPVQIEGIYAKALLDSGSQVTILYRSFYNAYLKHLPLQPVEHLEIWGLSAHKYPYDGYLSLRLEFTGAVTGVSQVVDALALVCPDPQTQQGIVILVGTNTHVVRKLFDSCREQAGDRFLSTLRIHPVFKRVFESLKPTGVAQDDVDKHGTVWYIKPKPVLKPGQEIQLSGLPKFPGKFSETLVLVEQGVASSDAVKVRYHSLSPGDRVLIRNLGFKGKHKLADRWGSCPYVVDGQLADLPVYRLKPVDDGPIKVMHRNHILPLGHTAKTGVLNQLPQSQF</sequence>
<dbReference type="InterPro" id="IPR026523">
    <property type="entry name" value="PNMA"/>
</dbReference>
<protein>
    <submittedName>
        <fullName evidence="3">Paraneoplastic antigen Ma1</fullName>
    </submittedName>
</protein>
<keyword evidence="4" id="KW-1185">Reference proteome</keyword>
<evidence type="ECO:0000313" key="4">
    <source>
        <dbReference type="Proteomes" id="UP001174136"/>
    </source>
</evidence>
<dbReference type="Pfam" id="PF14893">
    <property type="entry name" value="PNMA"/>
    <property type="match status" value="1"/>
</dbReference>
<evidence type="ECO:0000259" key="2">
    <source>
        <dbReference type="PROSITE" id="PS50158"/>
    </source>
</evidence>
<keyword evidence="1" id="KW-0862">Zinc</keyword>
<gene>
    <name evidence="3" type="primary">PNMA1_21</name>
    <name evidence="3" type="ORF">N1851_031099</name>
</gene>
<proteinExistence type="predicted"/>
<comment type="caution">
    <text evidence="3">The sequence shown here is derived from an EMBL/GenBank/DDBJ whole genome shotgun (WGS) entry which is preliminary data.</text>
</comment>
<dbReference type="Proteomes" id="UP001174136">
    <property type="component" value="Unassembled WGS sequence"/>
</dbReference>
<evidence type="ECO:0000313" key="3">
    <source>
        <dbReference type="EMBL" id="KAK0133373.1"/>
    </source>
</evidence>
<dbReference type="PANTHER" id="PTHR23095">
    <property type="entry name" value="PARANEOPLASTIC ANTIGEN"/>
    <property type="match status" value="1"/>
</dbReference>
<dbReference type="PROSITE" id="PS00141">
    <property type="entry name" value="ASP_PROTEASE"/>
    <property type="match status" value="1"/>
</dbReference>
<dbReference type="SMART" id="SM00343">
    <property type="entry name" value="ZnF_C2HC"/>
    <property type="match status" value="1"/>
</dbReference>
<keyword evidence="1" id="KW-0863">Zinc-finger</keyword>